<reference evidence="2" key="1">
    <citation type="submission" date="2014-03" db="EMBL/GenBank/DDBJ databases">
        <authorList>
            <person name="Aksoy S."/>
            <person name="Warren W."/>
            <person name="Wilson R.K."/>
        </authorList>
    </citation>
    <scope>NUCLEOTIDE SEQUENCE [LARGE SCALE GENOMIC DNA]</scope>
    <source>
        <strain evidence="2">IAEA</strain>
    </source>
</reference>
<evidence type="ECO:0000313" key="1">
    <source>
        <dbReference type="EnsemblMetazoa" id="GPAI010099-PA"/>
    </source>
</evidence>
<sequence>MSSSQAMTTSLYSHSLKYLHDLMIMMMQAYNSSNDCQYADNDVKLKKNSFLRKIYSIRYYRKILPVSEMKKLSHNNGKLLDIVPPKTFLKENYVKLFFVLFTASAIGPHKQQPPT</sequence>
<dbReference type="Proteomes" id="UP000092445">
    <property type="component" value="Unassembled WGS sequence"/>
</dbReference>
<dbReference type="EnsemblMetazoa" id="GPAI010099-RA">
    <property type="protein sequence ID" value="GPAI010099-PA"/>
    <property type="gene ID" value="GPAI010099"/>
</dbReference>
<keyword evidence="2" id="KW-1185">Reference proteome</keyword>
<dbReference type="VEuPathDB" id="VectorBase:GPAI010099"/>
<accession>A0A1A9ZC09</accession>
<organism evidence="1 2">
    <name type="scientific">Glossina pallidipes</name>
    <name type="common">Tsetse fly</name>
    <dbReference type="NCBI Taxonomy" id="7398"/>
    <lineage>
        <taxon>Eukaryota</taxon>
        <taxon>Metazoa</taxon>
        <taxon>Ecdysozoa</taxon>
        <taxon>Arthropoda</taxon>
        <taxon>Hexapoda</taxon>
        <taxon>Insecta</taxon>
        <taxon>Pterygota</taxon>
        <taxon>Neoptera</taxon>
        <taxon>Endopterygota</taxon>
        <taxon>Diptera</taxon>
        <taxon>Brachycera</taxon>
        <taxon>Muscomorpha</taxon>
        <taxon>Hippoboscoidea</taxon>
        <taxon>Glossinidae</taxon>
        <taxon>Glossina</taxon>
    </lineage>
</organism>
<reference evidence="1" key="2">
    <citation type="submission" date="2020-05" db="UniProtKB">
        <authorList>
            <consortium name="EnsemblMetazoa"/>
        </authorList>
    </citation>
    <scope>IDENTIFICATION</scope>
    <source>
        <strain evidence="1">IAEA</strain>
    </source>
</reference>
<protein>
    <submittedName>
        <fullName evidence="1">Uncharacterized protein</fullName>
    </submittedName>
</protein>
<evidence type="ECO:0000313" key="2">
    <source>
        <dbReference type="Proteomes" id="UP000092445"/>
    </source>
</evidence>
<proteinExistence type="predicted"/>
<name>A0A1A9ZC09_GLOPL</name>
<dbReference type="AlphaFoldDB" id="A0A1A9ZC09"/>